<dbReference type="InterPro" id="IPR052929">
    <property type="entry name" value="RNase_H-like_EbsB-rel"/>
</dbReference>
<feature type="region of interest" description="Disordered" evidence="1">
    <location>
        <begin position="1"/>
        <end position="24"/>
    </location>
</feature>
<organism evidence="3 4">
    <name type="scientific">Rhamnella rubrinervis</name>
    <dbReference type="NCBI Taxonomy" id="2594499"/>
    <lineage>
        <taxon>Eukaryota</taxon>
        <taxon>Viridiplantae</taxon>
        <taxon>Streptophyta</taxon>
        <taxon>Embryophyta</taxon>
        <taxon>Tracheophyta</taxon>
        <taxon>Spermatophyta</taxon>
        <taxon>Magnoliopsida</taxon>
        <taxon>eudicotyledons</taxon>
        <taxon>Gunneridae</taxon>
        <taxon>Pentapetalae</taxon>
        <taxon>rosids</taxon>
        <taxon>fabids</taxon>
        <taxon>Rosales</taxon>
        <taxon>Rhamnaceae</taxon>
        <taxon>rhamnoid group</taxon>
        <taxon>Rhamneae</taxon>
        <taxon>Rhamnella</taxon>
    </lineage>
</organism>
<dbReference type="Gene3D" id="3.30.420.10">
    <property type="entry name" value="Ribonuclease H-like superfamily/Ribonuclease H"/>
    <property type="match status" value="1"/>
</dbReference>
<dbReference type="PANTHER" id="PTHR47074">
    <property type="entry name" value="BNAC02G40300D PROTEIN"/>
    <property type="match status" value="1"/>
</dbReference>
<evidence type="ECO:0000313" key="4">
    <source>
        <dbReference type="Proteomes" id="UP000796880"/>
    </source>
</evidence>
<comment type="caution">
    <text evidence="3">The sequence shown here is derived from an EMBL/GenBank/DDBJ whole genome shotgun (WGS) entry which is preliminary data.</text>
</comment>
<accession>A0A8K0HGX6</accession>
<evidence type="ECO:0000313" key="3">
    <source>
        <dbReference type="EMBL" id="KAF3451878.1"/>
    </source>
</evidence>
<feature type="domain" description="RNase H type-1" evidence="2">
    <location>
        <begin position="71"/>
        <end position="189"/>
    </location>
</feature>
<dbReference type="AlphaFoldDB" id="A0A8K0HGX6"/>
<keyword evidence="4" id="KW-1185">Reference proteome</keyword>
<dbReference type="SUPFAM" id="SSF53098">
    <property type="entry name" value="Ribonuclease H-like"/>
    <property type="match status" value="1"/>
</dbReference>
<dbReference type="Proteomes" id="UP000796880">
    <property type="component" value="Unassembled WGS sequence"/>
</dbReference>
<proteinExistence type="predicted"/>
<gene>
    <name evidence="3" type="ORF">FNV43_RR07974</name>
</gene>
<reference evidence="3" key="1">
    <citation type="submission" date="2020-03" db="EMBL/GenBank/DDBJ databases">
        <title>A high-quality chromosome-level genome assembly of a woody plant with both climbing and erect habits, Rhamnella rubrinervis.</title>
        <authorList>
            <person name="Lu Z."/>
            <person name="Yang Y."/>
            <person name="Zhu X."/>
            <person name="Sun Y."/>
        </authorList>
    </citation>
    <scope>NUCLEOTIDE SEQUENCE</scope>
    <source>
        <strain evidence="3">BYM</strain>
        <tissue evidence="3">Leaf</tissue>
    </source>
</reference>
<dbReference type="Pfam" id="PF13456">
    <property type="entry name" value="RVT_3"/>
    <property type="match status" value="1"/>
</dbReference>
<name>A0A8K0HGX6_9ROSA</name>
<dbReference type="OrthoDB" id="1906820at2759"/>
<sequence length="218" mass="24263">MGDSPSKPVDGVEQGNEHRHSGQRRIEDFVSLMNDNVMDFYNASLVRPDKAGIEKATETWTPPPSNFLKANTDAAYREGRTALAFVLRDEGGNIIYLASKLERAASPLEAEFMALEWALKLSEANYWSNITWSADSQDMVKAINAVEDPAQWDTGYLALGCRKVLGSKKWKLNWNSRTSNLLADSLAKRSLQSIQSFLFSGVLESFSSLSSCFSLIVR</sequence>
<dbReference type="InterPro" id="IPR036397">
    <property type="entry name" value="RNaseH_sf"/>
</dbReference>
<dbReference type="GO" id="GO:0003676">
    <property type="term" value="F:nucleic acid binding"/>
    <property type="evidence" value="ECO:0007669"/>
    <property type="project" value="InterPro"/>
</dbReference>
<dbReference type="EMBL" id="VOIH02000003">
    <property type="protein sequence ID" value="KAF3451878.1"/>
    <property type="molecule type" value="Genomic_DNA"/>
</dbReference>
<evidence type="ECO:0000259" key="2">
    <source>
        <dbReference type="Pfam" id="PF13456"/>
    </source>
</evidence>
<dbReference type="PANTHER" id="PTHR47074:SF49">
    <property type="entry name" value="POLYNUCLEOTIDYL TRANSFERASE, RIBONUCLEASE H-LIKE SUPERFAMILY PROTEIN"/>
    <property type="match status" value="1"/>
</dbReference>
<evidence type="ECO:0000256" key="1">
    <source>
        <dbReference type="SAM" id="MobiDB-lite"/>
    </source>
</evidence>
<dbReference type="CDD" id="cd06222">
    <property type="entry name" value="RNase_H_like"/>
    <property type="match status" value="1"/>
</dbReference>
<dbReference type="InterPro" id="IPR012337">
    <property type="entry name" value="RNaseH-like_sf"/>
</dbReference>
<dbReference type="InterPro" id="IPR044730">
    <property type="entry name" value="RNase_H-like_dom_plant"/>
</dbReference>
<dbReference type="InterPro" id="IPR002156">
    <property type="entry name" value="RNaseH_domain"/>
</dbReference>
<protein>
    <recommendedName>
        <fullName evidence="2">RNase H type-1 domain-containing protein</fullName>
    </recommendedName>
</protein>
<feature type="compositionally biased region" description="Basic and acidic residues" evidence="1">
    <location>
        <begin position="15"/>
        <end position="24"/>
    </location>
</feature>
<dbReference type="GO" id="GO:0004523">
    <property type="term" value="F:RNA-DNA hybrid ribonuclease activity"/>
    <property type="evidence" value="ECO:0007669"/>
    <property type="project" value="InterPro"/>
</dbReference>